<organism evidence="9 10">
    <name type="scientific">Geosporobacter subterraneus DSM 17957</name>
    <dbReference type="NCBI Taxonomy" id="1121919"/>
    <lineage>
        <taxon>Bacteria</taxon>
        <taxon>Bacillati</taxon>
        <taxon>Bacillota</taxon>
        <taxon>Clostridia</taxon>
        <taxon>Peptostreptococcales</taxon>
        <taxon>Thermotaleaceae</taxon>
        <taxon>Geosporobacter</taxon>
    </lineage>
</organism>
<dbReference type="GO" id="GO:0006310">
    <property type="term" value="P:DNA recombination"/>
    <property type="evidence" value="ECO:0007669"/>
    <property type="project" value="InterPro"/>
</dbReference>
<dbReference type="AlphaFoldDB" id="A0A1M6ET15"/>
<dbReference type="Gene3D" id="3.90.1640.30">
    <property type="match status" value="1"/>
</dbReference>
<dbReference type="PANTHER" id="PTHR30255">
    <property type="entry name" value="SINGLE-STRANDED-DNA-SPECIFIC EXONUCLEASE RECJ"/>
    <property type="match status" value="1"/>
</dbReference>
<feature type="domain" description="DHHA1" evidence="7">
    <location>
        <begin position="350"/>
        <end position="439"/>
    </location>
</feature>
<dbReference type="GO" id="GO:0008409">
    <property type="term" value="F:5'-3' exonuclease activity"/>
    <property type="evidence" value="ECO:0007669"/>
    <property type="project" value="InterPro"/>
</dbReference>
<dbReference type="GO" id="GO:0003676">
    <property type="term" value="F:nucleic acid binding"/>
    <property type="evidence" value="ECO:0007669"/>
    <property type="project" value="InterPro"/>
</dbReference>
<evidence type="ECO:0000256" key="5">
    <source>
        <dbReference type="ARBA" id="ARBA00022839"/>
    </source>
</evidence>
<dbReference type="EMBL" id="FQZV01000009">
    <property type="protein sequence ID" value="SHI88644.1"/>
    <property type="molecule type" value="Genomic_DNA"/>
</dbReference>
<dbReference type="Gene3D" id="3.10.310.30">
    <property type="match status" value="1"/>
</dbReference>
<evidence type="ECO:0000256" key="2">
    <source>
        <dbReference type="ARBA" id="ARBA00019841"/>
    </source>
</evidence>
<evidence type="ECO:0000256" key="3">
    <source>
        <dbReference type="ARBA" id="ARBA00022722"/>
    </source>
</evidence>
<keyword evidence="5 9" id="KW-0269">Exonuclease</keyword>
<dbReference type="InterPro" id="IPR038763">
    <property type="entry name" value="DHH_sf"/>
</dbReference>
<dbReference type="InterPro" id="IPR004610">
    <property type="entry name" value="RecJ"/>
</dbReference>
<evidence type="ECO:0000259" key="6">
    <source>
        <dbReference type="Pfam" id="PF01368"/>
    </source>
</evidence>
<comment type="similarity">
    <text evidence="1">Belongs to the RecJ family.</text>
</comment>
<dbReference type="NCBIfam" id="TIGR00644">
    <property type="entry name" value="recJ"/>
    <property type="match status" value="1"/>
</dbReference>
<evidence type="ECO:0000259" key="7">
    <source>
        <dbReference type="Pfam" id="PF02272"/>
    </source>
</evidence>
<proteinExistence type="inferred from homology"/>
<evidence type="ECO:0000313" key="9">
    <source>
        <dbReference type="EMBL" id="SHI88644.1"/>
    </source>
</evidence>
<reference evidence="10" key="1">
    <citation type="submission" date="2016-11" db="EMBL/GenBank/DDBJ databases">
        <authorList>
            <person name="Varghese N."/>
            <person name="Submissions S."/>
        </authorList>
    </citation>
    <scope>NUCLEOTIDE SEQUENCE [LARGE SCALE GENOMIC DNA]</scope>
    <source>
        <strain evidence="10">DSM 17957</strain>
    </source>
</reference>
<dbReference type="GO" id="GO:0006281">
    <property type="term" value="P:DNA repair"/>
    <property type="evidence" value="ECO:0007669"/>
    <property type="project" value="InterPro"/>
</dbReference>
<evidence type="ECO:0000256" key="1">
    <source>
        <dbReference type="ARBA" id="ARBA00005915"/>
    </source>
</evidence>
<feature type="domain" description="DDH" evidence="6">
    <location>
        <begin position="77"/>
        <end position="226"/>
    </location>
</feature>
<dbReference type="InterPro" id="IPR001667">
    <property type="entry name" value="DDH_dom"/>
</dbReference>
<dbReference type="InterPro" id="IPR051673">
    <property type="entry name" value="SSDNA_exonuclease_RecJ"/>
</dbReference>
<name>A0A1M6ET15_9FIRM</name>
<dbReference type="OrthoDB" id="9809852at2"/>
<dbReference type="Proteomes" id="UP000184536">
    <property type="component" value="Unassembled WGS sequence"/>
</dbReference>
<keyword evidence="3" id="KW-0540">Nuclease</keyword>
<dbReference type="SUPFAM" id="SSF64182">
    <property type="entry name" value="DHH phosphoesterases"/>
    <property type="match status" value="1"/>
</dbReference>
<dbReference type="Pfam" id="PF01368">
    <property type="entry name" value="DHH"/>
    <property type="match status" value="1"/>
</dbReference>
<feature type="domain" description="RecJ OB" evidence="8">
    <location>
        <begin position="458"/>
        <end position="566"/>
    </location>
</feature>
<protein>
    <recommendedName>
        <fullName evidence="2">Single-stranded-DNA-specific exonuclease RecJ</fullName>
    </recommendedName>
</protein>
<dbReference type="RefSeq" id="WP_110940090.1">
    <property type="nucleotide sequence ID" value="NZ_FQZV01000009.1"/>
</dbReference>
<dbReference type="STRING" id="1121919.SAMN02745975_00819"/>
<evidence type="ECO:0000313" key="10">
    <source>
        <dbReference type="Proteomes" id="UP000184536"/>
    </source>
</evidence>
<gene>
    <name evidence="9" type="ORF">SAMN02745975_00819</name>
</gene>
<dbReference type="InterPro" id="IPR041122">
    <property type="entry name" value="RecJ_OB"/>
</dbReference>
<keyword evidence="4" id="KW-0378">Hydrolase</keyword>
<dbReference type="Pfam" id="PF02272">
    <property type="entry name" value="DHHA1"/>
    <property type="match status" value="1"/>
</dbReference>
<evidence type="ECO:0000259" key="8">
    <source>
        <dbReference type="Pfam" id="PF17768"/>
    </source>
</evidence>
<accession>A0A1M6ET15</accession>
<evidence type="ECO:0000256" key="4">
    <source>
        <dbReference type="ARBA" id="ARBA00022801"/>
    </source>
</evidence>
<dbReference type="Pfam" id="PF17768">
    <property type="entry name" value="RecJ_OB"/>
    <property type="match status" value="1"/>
</dbReference>
<dbReference type="PANTHER" id="PTHR30255:SF2">
    <property type="entry name" value="SINGLE-STRANDED-DNA-SPECIFIC EXONUCLEASE RECJ"/>
    <property type="match status" value="1"/>
</dbReference>
<dbReference type="InterPro" id="IPR003156">
    <property type="entry name" value="DHHA1_dom"/>
</dbReference>
<keyword evidence="10" id="KW-1185">Reference proteome</keyword>
<sequence>MVETLWKFHGIDDAFIPKPNGIDPIIQKVLFSKGITDTAEMEEFLSPKPQKTYNPFLMKNMEEASALVLQYILKKKNIWIYGDYDVDGVASIALLMDFLGRFTDRIHYYIPLRAEEGYGLNCEAIQEIKNKGADLIITVDCGSTSVKEAALAKSLGMEIIITDHHNLSEEKPDCLILNPKQEGCSYPFKLLCGCGIAFKLAQALQQKLGAPKNCLNEILDLLALATVADVVPLIDENRTMLKYGLQRINQPTRHGLNFLIQSIGLGGKKITAHHIGYILGPHFNASGRLDDARAGVELLLAREPEKVAALTRHLIACNNERKLIQDQGLEFCREKVEKEYPNDLFLVIDSGNTHEGVIGIIAGRIRDIYYRPTLIVTEATEEGILKGSGRSIDGLDIYETLKKSADLFVKFGGHKNACGFSIEKNKLPLLRQRLNQQAAEIKAENPGIFMKSLKVHGILRPTEITEKLVEELERIEPYGMGNEKPLFLMSNLPVSYPSELSFIGKAKEHIKLRGIPGSRGPMEAIGFGLAQCYLDRLGAPEALDLLGFPCFNEWNGNRSIQFMISDMKKSRNKD</sequence>